<keyword evidence="8 11" id="KW-0675">Receptor</keyword>
<dbReference type="InterPro" id="IPR000531">
    <property type="entry name" value="Beta-barrel_TonB"/>
</dbReference>
<dbReference type="GO" id="GO:0015344">
    <property type="term" value="F:siderophore uptake transmembrane transporter activity"/>
    <property type="evidence" value="ECO:0007669"/>
    <property type="project" value="TreeGrafter"/>
</dbReference>
<keyword evidence="5" id="KW-0732">Signal</keyword>
<feature type="domain" description="TonB-dependent receptor-like beta-barrel" evidence="10">
    <location>
        <begin position="18"/>
        <end position="166"/>
    </location>
</feature>
<sequence>MAGRSTGTERLFRGTEPAYQIATLYALGTDHALRASYSAAPTVPSLWEVRVDRQSDFTVIMEGNPDLKPSKLHSNEIGYHGVYFDRRLQAEGSLFYMQSDDLTASFVKQQGAFFPFPTPTTFSFDNSRKATAKGAELKWTYRFAPARWVYVNYTYETIDDDGSTFRGKILRVRIIASSPTSSKSRRRTTASSRSSIES</sequence>
<keyword evidence="6" id="KW-0798">TonB box</keyword>
<evidence type="ECO:0000256" key="7">
    <source>
        <dbReference type="ARBA" id="ARBA00023136"/>
    </source>
</evidence>
<evidence type="ECO:0000256" key="9">
    <source>
        <dbReference type="ARBA" id="ARBA00023237"/>
    </source>
</evidence>
<evidence type="ECO:0000256" key="2">
    <source>
        <dbReference type="ARBA" id="ARBA00022448"/>
    </source>
</evidence>
<comment type="caution">
    <text evidence="11">The sequence shown here is derived from an EMBL/GenBank/DDBJ whole genome shotgun (WGS) entry which is preliminary data.</text>
</comment>
<dbReference type="GO" id="GO:0009279">
    <property type="term" value="C:cell outer membrane"/>
    <property type="evidence" value="ECO:0007669"/>
    <property type="project" value="UniProtKB-SubCell"/>
</dbReference>
<evidence type="ECO:0000256" key="3">
    <source>
        <dbReference type="ARBA" id="ARBA00022452"/>
    </source>
</evidence>
<reference evidence="11 12" key="1">
    <citation type="journal article" date="2020" name="Nature">
        <title>Bacterial chemolithoautotrophy via manganese oxidation.</title>
        <authorList>
            <person name="Yu H."/>
            <person name="Leadbetter J.R."/>
        </authorList>
    </citation>
    <scope>NUCLEOTIDE SEQUENCE [LARGE SCALE GENOMIC DNA]</scope>
    <source>
        <strain evidence="11 12">Mn-1</strain>
    </source>
</reference>
<dbReference type="Pfam" id="PF00593">
    <property type="entry name" value="TonB_dep_Rec_b-barrel"/>
    <property type="match status" value="1"/>
</dbReference>
<comment type="subcellular location">
    <subcellularLocation>
        <location evidence="1">Cell outer membrane</location>
        <topology evidence="1">Multi-pass membrane protein</topology>
    </subcellularLocation>
</comment>
<keyword evidence="9" id="KW-0998">Cell outer membrane</keyword>
<evidence type="ECO:0000256" key="8">
    <source>
        <dbReference type="ARBA" id="ARBA00023170"/>
    </source>
</evidence>
<dbReference type="PANTHER" id="PTHR30069:SF29">
    <property type="entry name" value="HEMOGLOBIN AND HEMOGLOBIN-HAPTOGLOBIN-BINDING PROTEIN 1-RELATED"/>
    <property type="match status" value="1"/>
</dbReference>
<dbReference type="RefSeq" id="WP_168058029.1">
    <property type="nucleotide sequence ID" value="NZ_VTOW01000001.1"/>
</dbReference>
<evidence type="ECO:0000313" key="11">
    <source>
        <dbReference type="EMBL" id="NKE69742.1"/>
    </source>
</evidence>
<evidence type="ECO:0000259" key="10">
    <source>
        <dbReference type="Pfam" id="PF00593"/>
    </source>
</evidence>
<evidence type="ECO:0000256" key="6">
    <source>
        <dbReference type="ARBA" id="ARBA00023077"/>
    </source>
</evidence>
<dbReference type="EMBL" id="VTOW01000001">
    <property type="protein sequence ID" value="NKE69742.1"/>
    <property type="molecule type" value="Genomic_DNA"/>
</dbReference>
<evidence type="ECO:0000256" key="4">
    <source>
        <dbReference type="ARBA" id="ARBA00022692"/>
    </source>
</evidence>
<evidence type="ECO:0000256" key="1">
    <source>
        <dbReference type="ARBA" id="ARBA00004571"/>
    </source>
</evidence>
<dbReference type="InterPro" id="IPR036942">
    <property type="entry name" value="Beta-barrel_TonB_sf"/>
</dbReference>
<dbReference type="AlphaFoldDB" id="A0A7X6DMC0"/>
<dbReference type="Gene3D" id="2.40.170.20">
    <property type="entry name" value="TonB-dependent receptor, beta-barrel domain"/>
    <property type="match status" value="1"/>
</dbReference>
<protein>
    <submittedName>
        <fullName evidence="11">TonB-dependent receptor</fullName>
    </submittedName>
</protein>
<keyword evidence="2" id="KW-0813">Transport</keyword>
<name>A0A7X6DMC0_9BACT</name>
<keyword evidence="12" id="KW-1185">Reference proteome</keyword>
<gene>
    <name evidence="11" type="ORF">MNODULE_03150</name>
</gene>
<evidence type="ECO:0000256" key="5">
    <source>
        <dbReference type="ARBA" id="ARBA00022729"/>
    </source>
</evidence>
<dbReference type="SUPFAM" id="SSF56935">
    <property type="entry name" value="Porins"/>
    <property type="match status" value="1"/>
</dbReference>
<evidence type="ECO:0000313" key="12">
    <source>
        <dbReference type="Proteomes" id="UP000534783"/>
    </source>
</evidence>
<organism evidence="11 12">
    <name type="scientific">Candidatus Manganitrophus noduliformans</name>
    <dbReference type="NCBI Taxonomy" id="2606439"/>
    <lineage>
        <taxon>Bacteria</taxon>
        <taxon>Pseudomonadati</taxon>
        <taxon>Nitrospirota</taxon>
        <taxon>Nitrospiria</taxon>
        <taxon>Candidatus Troglogloeales</taxon>
        <taxon>Candidatus Manganitrophaceae</taxon>
        <taxon>Candidatus Manganitrophus</taxon>
    </lineage>
</organism>
<keyword evidence="3" id="KW-1134">Transmembrane beta strand</keyword>
<dbReference type="Proteomes" id="UP000534783">
    <property type="component" value="Unassembled WGS sequence"/>
</dbReference>
<keyword evidence="7" id="KW-0472">Membrane</keyword>
<accession>A0A7X6DMC0</accession>
<dbReference type="InterPro" id="IPR039426">
    <property type="entry name" value="TonB-dep_rcpt-like"/>
</dbReference>
<proteinExistence type="predicted"/>
<keyword evidence="4" id="KW-0812">Transmembrane</keyword>
<dbReference type="GO" id="GO:0044718">
    <property type="term" value="P:siderophore transmembrane transport"/>
    <property type="evidence" value="ECO:0007669"/>
    <property type="project" value="TreeGrafter"/>
</dbReference>
<dbReference type="PANTHER" id="PTHR30069">
    <property type="entry name" value="TONB-DEPENDENT OUTER MEMBRANE RECEPTOR"/>
    <property type="match status" value="1"/>
</dbReference>